<dbReference type="EMBL" id="KF921519">
    <property type="protein sequence ID" value="AHC02800.1"/>
    <property type="molecule type" value="Genomic_DNA"/>
</dbReference>
<feature type="transmembrane region" description="Helical" evidence="1">
    <location>
        <begin position="175"/>
        <end position="194"/>
    </location>
</feature>
<accession>A0A075CYC9</accession>
<evidence type="ECO:0000256" key="1">
    <source>
        <dbReference type="SAM" id="Phobius"/>
    </source>
</evidence>
<protein>
    <submittedName>
        <fullName evidence="2">Membrane protein EE37</fullName>
    </submittedName>
</protein>
<dbReference type="GeneID" id="20098478"/>
<feature type="transmembrane region" description="Helical" evidence="1">
    <location>
        <begin position="71"/>
        <end position="93"/>
    </location>
</feature>
<sequence>MEAYAGPFMAIPIFLLLSSLLCVIFRRNCSIQLIDPVMVMVLSYIGTRMLIRKKAEYPGVQFHFFEHMFLNSLLLSYFILVGIFSIIYSFFIVQQWRERQVDMHVHLIVTMFSRRVLPFLNLVLHNMDLKNFMGGMTDDHTVMARLSYTFLYIGLILVVSEVCDNLVDFPPRFSWFWMFLACGMLCFHQRHLTITTKTSFNANIFSFSFIIYVISKLLYEFTCIIRFH</sequence>
<feature type="transmembrane region" description="Helical" evidence="1">
    <location>
        <begin position="6"/>
        <end position="26"/>
    </location>
</feature>
<name>A0A075CYC9_9BETA</name>
<feature type="transmembrane region" description="Helical" evidence="1">
    <location>
        <begin position="105"/>
        <end position="124"/>
    </location>
</feature>
<feature type="transmembrane region" description="Helical" evidence="1">
    <location>
        <begin position="144"/>
        <end position="163"/>
    </location>
</feature>
<organism evidence="2 3">
    <name type="scientific">Elephant endotheliotropic herpesvirus 5</name>
    <dbReference type="NCBI Taxonomy" id="768738"/>
    <lineage>
        <taxon>Viruses</taxon>
        <taxon>Duplodnaviria</taxon>
        <taxon>Heunggongvirae</taxon>
        <taxon>Peploviricota</taxon>
        <taxon>Herviviricetes</taxon>
        <taxon>Herpesvirales</taxon>
        <taxon>Orthoherpesviridae</taxon>
        <taxon>Betaherpesvirinae</taxon>
        <taxon>Proboscivirus</taxon>
    </lineage>
</organism>
<dbReference type="Proteomes" id="UP000152474">
    <property type="component" value="Segment"/>
</dbReference>
<dbReference type="KEGG" id="vg:20098478"/>
<feature type="transmembrane region" description="Helical" evidence="1">
    <location>
        <begin position="200"/>
        <end position="219"/>
    </location>
</feature>
<keyword evidence="3" id="KW-1185">Reference proteome</keyword>
<feature type="transmembrane region" description="Helical" evidence="1">
    <location>
        <begin position="33"/>
        <end position="51"/>
    </location>
</feature>
<keyword evidence="1" id="KW-1133">Transmembrane helix</keyword>
<keyword evidence="1" id="KW-0812">Transmembrane</keyword>
<keyword evidence="1" id="KW-0472">Membrane</keyword>
<gene>
    <name evidence="2" type="primary">EE37</name>
</gene>
<evidence type="ECO:0000313" key="3">
    <source>
        <dbReference type="Proteomes" id="UP000152474"/>
    </source>
</evidence>
<reference evidence="2 3" key="1">
    <citation type="submission" date="2013-11" db="EMBL/GenBank/DDBJ databases">
        <title>Genome sequence of elephant endotheliotropic herpesvirus 5.</title>
        <authorList>
            <person name="Wilkie G.S."/>
            <person name="Davison A.J."/>
            <person name="Denk D."/>
            <person name="Kerr K."/>
            <person name="Redrobe S."/>
            <person name="Steinbach F."/>
            <person name="Dastjerdi A."/>
        </authorList>
    </citation>
    <scope>NUCLEOTIDE SEQUENCE [LARGE SCALE GENOMIC DNA]</scope>
    <source>
        <strain evidence="2 3">Vijay</strain>
    </source>
</reference>
<evidence type="ECO:0000313" key="2">
    <source>
        <dbReference type="EMBL" id="AHC02800.1"/>
    </source>
</evidence>
<dbReference type="RefSeq" id="YP_009052060.1">
    <property type="nucleotide sequence ID" value="NC_024696.1"/>
</dbReference>
<proteinExistence type="predicted"/>
<dbReference type="OrthoDB" id="27009at10239"/>